<dbReference type="AlphaFoldDB" id="A0A8A2VKW3"/>
<dbReference type="GeneID" id="63187399"/>
<evidence type="ECO:0000313" key="1">
    <source>
        <dbReference type="EMBL" id="QSX01035.1"/>
    </source>
</evidence>
<accession>A0A8A2VKW3</accession>
<dbReference type="RefSeq" id="WP_207290749.1">
    <property type="nucleotide sequence ID" value="NZ_CP071462.1"/>
</dbReference>
<dbReference type="EMBL" id="CP071462">
    <property type="protein sequence ID" value="QSX01035.1"/>
    <property type="molecule type" value="Genomic_DNA"/>
</dbReference>
<keyword evidence="2" id="KW-1185">Reference proteome</keyword>
<sequence length="130" mass="14409">MGDRTALDDATEDERVALEEIERGLEEFRRAHGALVEFHHAVGSGIEHFDEAEERLNEDDDLSERLRAEILPAGVTDDGKLTYQLVAEFEEGLLADVESIGDDALAALADGRRYPIERAERDGIEVDESA</sequence>
<reference evidence="1 2" key="1">
    <citation type="submission" date="2021-03" db="EMBL/GenBank/DDBJ databases">
        <title>Haloterrigena longa sp. nov. and Haloterrigena limicola sp. nov., extremely halophilic archaea isolated from a salt lake.</title>
        <authorList>
            <person name="Henglin C."/>
        </authorList>
    </citation>
    <scope>NUCLEOTIDE SEQUENCE [LARGE SCALE GENOMIC DNA]</scope>
    <source>
        <strain evidence="1 2">KZCA68</strain>
    </source>
</reference>
<dbReference type="KEGG" id="hakz:J0X25_08800"/>
<gene>
    <name evidence="1" type="ORF">J0X25_08800</name>
</gene>
<evidence type="ECO:0000313" key="2">
    <source>
        <dbReference type="Proteomes" id="UP000663203"/>
    </source>
</evidence>
<dbReference type="Proteomes" id="UP000663203">
    <property type="component" value="Chromosome"/>
</dbReference>
<organism evidence="1 2">
    <name type="scientific">Haloterrigena alkaliphila</name>
    <dbReference type="NCBI Taxonomy" id="2816475"/>
    <lineage>
        <taxon>Archaea</taxon>
        <taxon>Methanobacteriati</taxon>
        <taxon>Methanobacteriota</taxon>
        <taxon>Stenosarchaea group</taxon>
        <taxon>Halobacteria</taxon>
        <taxon>Halobacteriales</taxon>
        <taxon>Natrialbaceae</taxon>
        <taxon>Haloterrigena</taxon>
    </lineage>
</organism>
<proteinExistence type="predicted"/>
<name>A0A8A2VKW3_9EURY</name>
<protein>
    <submittedName>
        <fullName evidence="1">Uncharacterized protein</fullName>
    </submittedName>
</protein>